<name>J9G1F0_9ZZZZ</name>
<evidence type="ECO:0000256" key="3">
    <source>
        <dbReference type="ARBA" id="ARBA00022679"/>
    </source>
</evidence>
<dbReference type="GO" id="GO:0030170">
    <property type="term" value="F:pyridoxal phosphate binding"/>
    <property type="evidence" value="ECO:0007669"/>
    <property type="project" value="InterPro"/>
</dbReference>
<dbReference type="Gene3D" id="3.40.640.10">
    <property type="entry name" value="Type I PLP-dependent aspartate aminotransferase-like (Major domain)"/>
    <property type="match status" value="1"/>
</dbReference>
<dbReference type="PANTHER" id="PTHR42790">
    <property type="entry name" value="AMINOTRANSFERASE"/>
    <property type="match status" value="1"/>
</dbReference>
<feature type="domain" description="Aminotransferase class I/classII large" evidence="5">
    <location>
        <begin position="1"/>
        <end position="234"/>
    </location>
</feature>
<dbReference type="GO" id="GO:1901605">
    <property type="term" value="P:alpha-amino acid metabolic process"/>
    <property type="evidence" value="ECO:0007669"/>
    <property type="project" value="TreeGrafter"/>
</dbReference>
<dbReference type="PANTHER" id="PTHR42790:SF19">
    <property type="entry name" value="KYNURENINE_ALPHA-AMINOADIPATE AMINOTRANSFERASE, MITOCHONDRIAL"/>
    <property type="match status" value="1"/>
</dbReference>
<dbReference type="InterPro" id="IPR015422">
    <property type="entry name" value="PyrdxlP-dep_Trfase_small"/>
</dbReference>
<proteinExistence type="predicted"/>
<evidence type="ECO:0000256" key="2">
    <source>
        <dbReference type="ARBA" id="ARBA00022576"/>
    </source>
</evidence>
<protein>
    <submittedName>
        <fullName evidence="6">Transcriptional regulator, GntR family</fullName>
    </submittedName>
</protein>
<evidence type="ECO:0000259" key="5">
    <source>
        <dbReference type="Pfam" id="PF00155"/>
    </source>
</evidence>
<dbReference type="SUPFAM" id="SSF53383">
    <property type="entry name" value="PLP-dependent transferases"/>
    <property type="match status" value="1"/>
</dbReference>
<dbReference type="InterPro" id="IPR015421">
    <property type="entry name" value="PyrdxlP-dep_Trfase_major"/>
</dbReference>
<dbReference type="InterPro" id="IPR004839">
    <property type="entry name" value="Aminotransferase_I/II_large"/>
</dbReference>
<dbReference type="EMBL" id="AMCI01003278">
    <property type="protein sequence ID" value="EJX00664.1"/>
    <property type="molecule type" value="Genomic_DNA"/>
</dbReference>
<evidence type="ECO:0000313" key="6">
    <source>
        <dbReference type="EMBL" id="EJX00664.1"/>
    </source>
</evidence>
<evidence type="ECO:0000256" key="4">
    <source>
        <dbReference type="ARBA" id="ARBA00022898"/>
    </source>
</evidence>
<keyword evidence="2" id="KW-0032">Aminotransferase</keyword>
<comment type="caution">
    <text evidence="6">The sequence shown here is derived from an EMBL/GenBank/DDBJ whole genome shotgun (WGS) entry which is preliminary data.</text>
</comment>
<gene>
    <name evidence="6" type="ORF">EVA_11229</name>
</gene>
<sequence>MEDLEKILATTENVKLIYVIPDFQNPSGRTWPMERRKQFMEIINKYEIPVLEDNPYGELRFKGEFLPALKSMDTKGLVMYFSTFSKILTPGFRLAWICAAPNIMEKLSLITQAAVLQTSTLNMMVVSKYLDMFDVDKHIEAIRPVYKHRCELMINTMRETFPEKVKFTDPDGGLFTWVEMPEYVNTRDLALKALEKKVAFVPGSGFFPNGGNEHCLRLNYSNSTDEKLVDGVRRLAEVIKESLK</sequence>
<organism evidence="6">
    <name type="scientific">gut metagenome</name>
    <dbReference type="NCBI Taxonomy" id="749906"/>
    <lineage>
        <taxon>unclassified sequences</taxon>
        <taxon>metagenomes</taxon>
        <taxon>organismal metagenomes</taxon>
    </lineage>
</organism>
<accession>J9G1F0</accession>
<dbReference type="Gene3D" id="3.90.1150.10">
    <property type="entry name" value="Aspartate Aminotransferase, domain 1"/>
    <property type="match status" value="1"/>
</dbReference>
<dbReference type="InterPro" id="IPR050859">
    <property type="entry name" value="Class-I_PLP-dep_aminotransf"/>
</dbReference>
<dbReference type="GO" id="GO:0008483">
    <property type="term" value="F:transaminase activity"/>
    <property type="evidence" value="ECO:0007669"/>
    <property type="project" value="UniProtKB-KW"/>
</dbReference>
<evidence type="ECO:0000256" key="1">
    <source>
        <dbReference type="ARBA" id="ARBA00001933"/>
    </source>
</evidence>
<dbReference type="Pfam" id="PF00155">
    <property type="entry name" value="Aminotran_1_2"/>
    <property type="match status" value="1"/>
</dbReference>
<keyword evidence="4" id="KW-0663">Pyridoxal phosphate</keyword>
<dbReference type="CDD" id="cd00609">
    <property type="entry name" value="AAT_like"/>
    <property type="match status" value="1"/>
</dbReference>
<keyword evidence="3" id="KW-0808">Transferase</keyword>
<dbReference type="AlphaFoldDB" id="J9G1F0"/>
<dbReference type="InterPro" id="IPR015424">
    <property type="entry name" value="PyrdxlP-dep_Trfase"/>
</dbReference>
<reference evidence="6" key="1">
    <citation type="journal article" date="2012" name="PLoS ONE">
        <title>Gene sets for utilization of primary and secondary nutrition supplies in the distal gut of endangered iberian lynx.</title>
        <authorList>
            <person name="Alcaide M."/>
            <person name="Messina E."/>
            <person name="Richter M."/>
            <person name="Bargiela R."/>
            <person name="Peplies J."/>
            <person name="Huws S.A."/>
            <person name="Newbold C.J."/>
            <person name="Golyshin P.N."/>
            <person name="Simon M.A."/>
            <person name="Lopez G."/>
            <person name="Yakimov M.M."/>
            <person name="Ferrer M."/>
        </authorList>
    </citation>
    <scope>NUCLEOTIDE SEQUENCE</scope>
</reference>
<comment type="cofactor">
    <cofactor evidence="1">
        <name>pyridoxal 5'-phosphate</name>
        <dbReference type="ChEBI" id="CHEBI:597326"/>
    </cofactor>
</comment>